<keyword evidence="5" id="KW-0418">Kinase</keyword>
<accession>A0A1M5TBV4</accession>
<reference evidence="5 6" key="1">
    <citation type="submission" date="2016-11" db="EMBL/GenBank/DDBJ databases">
        <authorList>
            <person name="Jaros S."/>
            <person name="Januszkiewicz K."/>
            <person name="Wedrychowicz H."/>
        </authorList>
    </citation>
    <scope>NUCLEOTIDE SEQUENCE [LARGE SCALE GENOMIC DNA]</scope>
    <source>
        <strain evidence="5 6">CGMCC 1.10190</strain>
    </source>
</reference>
<evidence type="ECO:0000259" key="4">
    <source>
        <dbReference type="PROSITE" id="PS51063"/>
    </source>
</evidence>
<proteinExistence type="predicted"/>
<keyword evidence="5" id="KW-0808">Transferase</keyword>
<dbReference type="GO" id="GO:0003677">
    <property type="term" value="F:DNA binding"/>
    <property type="evidence" value="ECO:0007669"/>
    <property type="project" value="UniProtKB-KW"/>
</dbReference>
<dbReference type="Pfam" id="PF13545">
    <property type="entry name" value="HTH_Crp_2"/>
    <property type="match status" value="1"/>
</dbReference>
<dbReference type="SUPFAM" id="SSF46785">
    <property type="entry name" value="Winged helix' DNA-binding domain"/>
    <property type="match status" value="1"/>
</dbReference>
<evidence type="ECO:0000313" key="5">
    <source>
        <dbReference type="EMBL" id="SHH48198.1"/>
    </source>
</evidence>
<dbReference type="Proteomes" id="UP000184226">
    <property type="component" value="Unassembled WGS sequence"/>
</dbReference>
<protein>
    <submittedName>
        <fullName evidence="5">cAMP-binding domain of CRP or a regulatory subunit of cAMP-dependent protein kinases</fullName>
    </submittedName>
</protein>
<organism evidence="5 6">
    <name type="scientific">Pollutimonas bauzanensis</name>
    <dbReference type="NCBI Taxonomy" id="658167"/>
    <lineage>
        <taxon>Bacteria</taxon>
        <taxon>Pseudomonadati</taxon>
        <taxon>Pseudomonadota</taxon>
        <taxon>Betaproteobacteria</taxon>
        <taxon>Burkholderiales</taxon>
        <taxon>Alcaligenaceae</taxon>
        <taxon>Pollutimonas</taxon>
    </lineage>
</organism>
<sequence length="238" mass="25696">MPSKPPAPAANRLLAALPRKDRERFMVACERVDLQYAGVLAEAGEISHHAYFPTGALISLIAPIDGHAALQVGLVGDEGMLGMPLFLGVGASPLRAVVQGSGKALRIGAAAFRREIGSSPALVRLLERYLYVMAAQFAQTAVCTRFHVVQARLARWLLMMHDRAYSDALHITQEFLAYMLGVRRVGVTRAASALKQRGLIAYHRGDIMIMDRAGLEAAACGCYAADKLLYACVLADHP</sequence>
<dbReference type="Gene3D" id="2.60.120.10">
    <property type="entry name" value="Jelly Rolls"/>
    <property type="match status" value="1"/>
</dbReference>
<dbReference type="InterPro" id="IPR014710">
    <property type="entry name" value="RmlC-like_jellyroll"/>
</dbReference>
<feature type="domain" description="HTH crp-type" evidence="4">
    <location>
        <begin position="147"/>
        <end position="213"/>
    </location>
</feature>
<dbReference type="AlphaFoldDB" id="A0A1M5TBV4"/>
<gene>
    <name evidence="5" type="ORF">SAMN04488135_103327</name>
</gene>
<dbReference type="PANTHER" id="PTHR24567">
    <property type="entry name" value="CRP FAMILY TRANSCRIPTIONAL REGULATORY PROTEIN"/>
    <property type="match status" value="1"/>
</dbReference>
<dbReference type="InterPro" id="IPR018490">
    <property type="entry name" value="cNMP-bd_dom_sf"/>
</dbReference>
<dbReference type="STRING" id="658167.SAMN04488135_103327"/>
<dbReference type="PANTHER" id="PTHR24567:SF74">
    <property type="entry name" value="HTH-TYPE TRANSCRIPTIONAL REGULATOR ARCR"/>
    <property type="match status" value="1"/>
</dbReference>
<keyword evidence="2" id="KW-0238">DNA-binding</keyword>
<keyword evidence="3" id="KW-0804">Transcription</keyword>
<dbReference type="RefSeq" id="WP_073102483.1">
    <property type="nucleotide sequence ID" value="NZ_FQXE01000003.1"/>
</dbReference>
<dbReference type="SUPFAM" id="SSF51206">
    <property type="entry name" value="cAMP-binding domain-like"/>
    <property type="match status" value="1"/>
</dbReference>
<evidence type="ECO:0000256" key="1">
    <source>
        <dbReference type="ARBA" id="ARBA00023015"/>
    </source>
</evidence>
<dbReference type="GO" id="GO:0003700">
    <property type="term" value="F:DNA-binding transcription factor activity"/>
    <property type="evidence" value="ECO:0007669"/>
    <property type="project" value="TreeGrafter"/>
</dbReference>
<name>A0A1M5TBV4_9BURK</name>
<evidence type="ECO:0000256" key="2">
    <source>
        <dbReference type="ARBA" id="ARBA00023125"/>
    </source>
</evidence>
<dbReference type="InterPro" id="IPR050397">
    <property type="entry name" value="Env_Response_Regulators"/>
</dbReference>
<keyword evidence="1" id="KW-0805">Transcription regulation</keyword>
<dbReference type="GO" id="GO:0005829">
    <property type="term" value="C:cytosol"/>
    <property type="evidence" value="ECO:0007669"/>
    <property type="project" value="TreeGrafter"/>
</dbReference>
<dbReference type="GO" id="GO:0016301">
    <property type="term" value="F:kinase activity"/>
    <property type="evidence" value="ECO:0007669"/>
    <property type="project" value="UniProtKB-KW"/>
</dbReference>
<dbReference type="PROSITE" id="PS51063">
    <property type="entry name" value="HTH_CRP_2"/>
    <property type="match status" value="1"/>
</dbReference>
<dbReference type="InterPro" id="IPR036390">
    <property type="entry name" value="WH_DNA-bd_sf"/>
</dbReference>
<evidence type="ECO:0000313" key="6">
    <source>
        <dbReference type="Proteomes" id="UP000184226"/>
    </source>
</evidence>
<dbReference type="EMBL" id="FQXE01000003">
    <property type="protein sequence ID" value="SHH48198.1"/>
    <property type="molecule type" value="Genomic_DNA"/>
</dbReference>
<dbReference type="InterPro" id="IPR012318">
    <property type="entry name" value="HTH_CRP"/>
</dbReference>
<keyword evidence="6" id="KW-1185">Reference proteome</keyword>
<evidence type="ECO:0000256" key="3">
    <source>
        <dbReference type="ARBA" id="ARBA00023163"/>
    </source>
</evidence>